<dbReference type="PROSITE" id="PS51257">
    <property type="entry name" value="PROKAR_LIPOPROTEIN"/>
    <property type="match status" value="1"/>
</dbReference>
<dbReference type="AlphaFoldDB" id="A0A2R5FC80"/>
<dbReference type="PANTHER" id="PTHR34933:SF3">
    <property type="entry name" value="FLAGELLAR L-RING PROTEIN"/>
    <property type="match status" value="1"/>
</dbReference>
<evidence type="ECO:0000256" key="7">
    <source>
        <dbReference type="ARBA" id="ARBA00023143"/>
    </source>
</evidence>
<evidence type="ECO:0000256" key="9">
    <source>
        <dbReference type="HAMAP-Rule" id="MF_00415"/>
    </source>
</evidence>
<reference evidence="10 11" key="1">
    <citation type="journal article" date="2018" name="Environ. Microbiol.">
        <title>Isolation and genomic characterization of Novimethylophilus kurashikiensis gen. nov. sp. nov., a new lanthanide-dependent methylotrophic species of Methylophilaceae.</title>
        <authorList>
            <person name="Lv H."/>
            <person name="Sahin N."/>
            <person name="Tani A."/>
        </authorList>
    </citation>
    <scope>NUCLEOTIDE SEQUENCE [LARGE SCALE GENOMIC DNA]</scope>
    <source>
        <strain evidence="10 11">La2-4</strain>
    </source>
</reference>
<comment type="function">
    <text evidence="1 9">Assembles around the rod to form the L-ring and probably protects the motor/basal body from shearing forces during rotation.</text>
</comment>
<name>A0A2R5FC80_9PROT</name>
<dbReference type="HAMAP" id="MF_00415">
    <property type="entry name" value="FlgH"/>
    <property type="match status" value="1"/>
</dbReference>
<keyword evidence="10" id="KW-0969">Cilium</keyword>
<evidence type="ECO:0000256" key="5">
    <source>
        <dbReference type="ARBA" id="ARBA00022729"/>
    </source>
</evidence>
<comment type="caution">
    <text evidence="10">The sequence shown here is derived from an EMBL/GenBank/DDBJ whole genome shotgun (WGS) entry which is preliminary data.</text>
</comment>
<evidence type="ECO:0000256" key="1">
    <source>
        <dbReference type="ARBA" id="ARBA00002591"/>
    </source>
</evidence>
<keyword evidence="10" id="KW-0966">Cell projection</keyword>
<accession>A0A2R5FC80</accession>
<dbReference type="GO" id="GO:0009427">
    <property type="term" value="C:bacterial-type flagellum basal body, distal rod, L ring"/>
    <property type="evidence" value="ECO:0007669"/>
    <property type="project" value="InterPro"/>
</dbReference>
<dbReference type="GO" id="GO:0009279">
    <property type="term" value="C:cell outer membrane"/>
    <property type="evidence" value="ECO:0007669"/>
    <property type="project" value="UniProtKB-SubCell"/>
</dbReference>
<dbReference type="Pfam" id="PF02107">
    <property type="entry name" value="FlgH"/>
    <property type="match status" value="1"/>
</dbReference>
<evidence type="ECO:0000313" key="10">
    <source>
        <dbReference type="EMBL" id="GBG15822.1"/>
    </source>
</evidence>
<proteinExistence type="inferred from homology"/>
<dbReference type="GO" id="GO:0003774">
    <property type="term" value="F:cytoskeletal motor activity"/>
    <property type="evidence" value="ECO:0007669"/>
    <property type="project" value="InterPro"/>
</dbReference>
<evidence type="ECO:0000256" key="2">
    <source>
        <dbReference type="ARBA" id="ARBA00004370"/>
    </source>
</evidence>
<gene>
    <name evidence="9 10" type="primary">flgH</name>
    <name evidence="10" type="ORF">NMK_3434</name>
</gene>
<organism evidence="10 11">
    <name type="scientific">Novimethylophilus kurashikiensis</name>
    <dbReference type="NCBI Taxonomy" id="1825523"/>
    <lineage>
        <taxon>Bacteria</taxon>
        <taxon>Pseudomonadati</taxon>
        <taxon>Pseudomonadota</taxon>
        <taxon>Betaproteobacteria</taxon>
        <taxon>Nitrosomonadales</taxon>
        <taxon>Methylophilaceae</taxon>
        <taxon>Novimethylophilus</taxon>
    </lineage>
</organism>
<keyword evidence="5 9" id="KW-0732">Signal</keyword>
<dbReference type="Proteomes" id="UP000245081">
    <property type="component" value="Unassembled WGS sequence"/>
</dbReference>
<evidence type="ECO:0000256" key="4">
    <source>
        <dbReference type="ARBA" id="ARBA00011439"/>
    </source>
</evidence>
<sequence length="241" mass="25405">MQSLVKCSILAAVVMLTGCNTDPSTSVQQPMTMRPNPQPAALPADGAIYHAANSRPLFEDRRARFVGDTITVTLIEKTAGSTSNADNFTRTGSANVNIGTPTILGYTPKPGINVPIPGGNNNFGTGTNFNSAFTASSSLKSDNKDNNSNSNSFTGSITVTVIEVLPNGNLVVSGEKQISVNNNTEFIRLSGVVNPMNITSGNVVSSTQIADARIEDKGKQSMDTAQVMSLLSRFFVALLPF</sequence>
<evidence type="ECO:0000256" key="8">
    <source>
        <dbReference type="ARBA" id="ARBA00023237"/>
    </source>
</evidence>
<comment type="subunit">
    <text evidence="4 9">The basal body constitutes a major portion of the flagellar organelle and consists of four rings (L,P,S, and M) mounted on a central rod.</text>
</comment>
<dbReference type="GO" id="GO:0071973">
    <property type="term" value="P:bacterial-type flagellum-dependent cell motility"/>
    <property type="evidence" value="ECO:0007669"/>
    <property type="project" value="InterPro"/>
</dbReference>
<evidence type="ECO:0000256" key="6">
    <source>
        <dbReference type="ARBA" id="ARBA00023136"/>
    </source>
</evidence>
<evidence type="ECO:0000256" key="3">
    <source>
        <dbReference type="ARBA" id="ARBA00006929"/>
    </source>
</evidence>
<dbReference type="PANTHER" id="PTHR34933">
    <property type="entry name" value="FLAGELLAR L-RING PROTEIN"/>
    <property type="match status" value="1"/>
</dbReference>
<keyword evidence="10" id="KW-0282">Flagellum</keyword>
<comment type="similarity">
    <text evidence="3 9">Belongs to the FlgH family.</text>
</comment>
<comment type="subcellular location">
    <subcellularLocation>
        <location evidence="9">Cell outer membrane</location>
        <topology evidence="9">Lipid-anchor</topology>
    </subcellularLocation>
    <subcellularLocation>
        <location evidence="9">Bacterial flagellum basal body</location>
    </subcellularLocation>
    <subcellularLocation>
        <location evidence="2">Membrane</location>
    </subcellularLocation>
</comment>
<keyword evidence="11" id="KW-1185">Reference proteome</keyword>
<keyword evidence="9" id="KW-0449">Lipoprotein</keyword>
<keyword evidence="6 9" id="KW-0472">Membrane</keyword>
<dbReference type="EMBL" id="BDOQ01000021">
    <property type="protein sequence ID" value="GBG15822.1"/>
    <property type="molecule type" value="Genomic_DNA"/>
</dbReference>
<keyword evidence="8 9" id="KW-0998">Cell outer membrane</keyword>
<evidence type="ECO:0000313" key="11">
    <source>
        <dbReference type="Proteomes" id="UP000245081"/>
    </source>
</evidence>
<dbReference type="InterPro" id="IPR000527">
    <property type="entry name" value="Flag_Lring"/>
</dbReference>
<keyword evidence="7 9" id="KW-0975">Bacterial flagellum</keyword>
<protein>
    <recommendedName>
        <fullName evidence="9">Flagellar L-ring protein</fullName>
    </recommendedName>
    <alternativeName>
        <fullName evidence="9">Basal body L-ring protein</fullName>
    </alternativeName>
</protein>